<dbReference type="Pfam" id="PF08541">
    <property type="entry name" value="ACP_syn_III_C"/>
    <property type="match status" value="1"/>
</dbReference>
<dbReference type="Pfam" id="PF08545">
    <property type="entry name" value="ACP_syn_III"/>
    <property type="match status" value="1"/>
</dbReference>
<dbReference type="GO" id="GO:0044550">
    <property type="term" value="P:secondary metabolite biosynthetic process"/>
    <property type="evidence" value="ECO:0007669"/>
    <property type="project" value="TreeGrafter"/>
</dbReference>
<dbReference type="GO" id="GO:0006633">
    <property type="term" value="P:fatty acid biosynthetic process"/>
    <property type="evidence" value="ECO:0007669"/>
    <property type="project" value="InterPro"/>
</dbReference>
<feature type="domain" description="Beta-ketoacyl-[acyl-carrier-protein] synthase III N-terminal" evidence="4">
    <location>
        <begin position="102"/>
        <end position="183"/>
    </location>
</feature>
<dbReference type="InterPro" id="IPR016039">
    <property type="entry name" value="Thiolase-like"/>
</dbReference>
<dbReference type="AlphaFoldDB" id="A0A2S9YWG2"/>
<gene>
    <name evidence="5" type="primary">fabH_1</name>
    <name evidence="5" type="ORF">ENSA7_08300</name>
</gene>
<dbReference type="NCBIfam" id="NF005308">
    <property type="entry name" value="PRK06840.1"/>
    <property type="match status" value="1"/>
</dbReference>
<proteinExistence type="predicted"/>
<dbReference type="EMBL" id="PVNL01000022">
    <property type="protein sequence ID" value="PRQ09424.1"/>
    <property type="molecule type" value="Genomic_DNA"/>
</dbReference>
<comment type="caution">
    <text evidence="5">The sequence shown here is derived from an EMBL/GenBank/DDBJ whole genome shotgun (WGS) entry which is preliminary data.</text>
</comment>
<dbReference type="Proteomes" id="UP000238823">
    <property type="component" value="Unassembled WGS sequence"/>
</dbReference>
<reference evidence="5 6" key="1">
    <citation type="submission" date="2018-03" db="EMBL/GenBank/DDBJ databases">
        <title>Draft Genome Sequences of the Obligatory Marine Myxobacteria Enhygromyxa salina SWB007.</title>
        <authorList>
            <person name="Poehlein A."/>
            <person name="Moghaddam J.A."/>
            <person name="Harms H."/>
            <person name="Alanjari M."/>
            <person name="Koenig G.M."/>
            <person name="Daniel R."/>
            <person name="Schaeberle T.F."/>
        </authorList>
    </citation>
    <scope>NUCLEOTIDE SEQUENCE [LARGE SCALE GENOMIC DNA]</scope>
    <source>
        <strain evidence="5 6">SWB007</strain>
    </source>
</reference>
<keyword evidence="1 5" id="KW-0808">Transferase</keyword>
<evidence type="ECO:0000259" key="3">
    <source>
        <dbReference type="Pfam" id="PF08541"/>
    </source>
</evidence>
<dbReference type="PANTHER" id="PTHR34069:SF3">
    <property type="entry name" value="ACYL-COA:ACYL-COA ALKYLTRANSFERASE"/>
    <property type="match status" value="1"/>
</dbReference>
<dbReference type="GO" id="GO:0033818">
    <property type="term" value="F:beta-ketoacyl-acyl-carrier-protein synthase III activity"/>
    <property type="evidence" value="ECO:0007669"/>
    <property type="project" value="UniProtKB-EC"/>
</dbReference>
<evidence type="ECO:0000313" key="6">
    <source>
        <dbReference type="Proteomes" id="UP000238823"/>
    </source>
</evidence>
<dbReference type="EC" id="2.3.1.180" evidence="5"/>
<protein>
    <submittedName>
        <fullName evidence="5">3-oxoacyl-[acyl-carrier-protein] synthase 3</fullName>
        <ecNumber evidence="5">2.3.1.180</ecNumber>
    </submittedName>
</protein>
<keyword evidence="2 5" id="KW-0012">Acyltransferase</keyword>
<accession>A0A2S9YWG2</accession>
<evidence type="ECO:0000256" key="2">
    <source>
        <dbReference type="ARBA" id="ARBA00023315"/>
    </source>
</evidence>
<name>A0A2S9YWG2_9BACT</name>
<evidence type="ECO:0000313" key="5">
    <source>
        <dbReference type="EMBL" id="PRQ09424.1"/>
    </source>
</evidence>
<sequence length="343" mass="36743">MAAGAYVPASSISSAEIAARTGIPEAVIREKFGIHQKPVPGPEDHTNAMGLWAAQDAVARAGIDPGEIDLVLCTTEEWKEYPLWTAGIKLAHDLGATRAWAIDVQQRCGTTMAAIELARAMILSSPGIETVLIAGGYRNSDFVDLENPRARFLINLSAGGGALILRKNHHRNRVLGTGVITDGSFSLDVIVPSGGTVDPRFDGPIGAGRRALDVPDPEGMRARLDSKSMANFLAVVDQALARSELPGRGPLTRADVGFVNILHMKRSAHRYVLGELGLREDQSFYLEDYGHIGQQDQPLVCIEAERRGLLRDGDVMVMVAAGIGYAWSASVIAWGPNTNETAS</sequence>
<feature type="domain" description="Beta-ketoacyl-[acyl-carrier-protein] synthase III C-terminal" evidence="3">
    <location>
        <begin position="251"/>
        <end position="334"/>
    </location>
</feature>
<dbReference type="OrthoDB" id="9786707at2"/>
<dbReference type="GO" id="GO:0004315">
    <property type="term" value="F:3-oxoacyl-[acyl-carrier-protein] synthase activity"/>
    <property type="evidence" value="ECO:0007669"/>
    <property type="project" value="InterPro"/>
</dbReference>
<dbReference type="InterPro" id="IPR013747">
    <property type="entry name" value="ACP_syn_III_C"/>
</dbReference>
<dbReference type="PANTHER" id="PTHR34069">
    <property type="entry name" value="3-OXOACYL-[ACYL-CARRIER-PROTEIN] SYNTHASE 3"/>
    <property type="match status" value="1"/>
</dbReference>
<evidence type="ECO:0000259" key="4">
    <source>
        <dbReference type="Pfam" id="PF08545"/>
    </source>
</evidence>
<dbReference type="Gene3D" id="3.40.47.10">
    <property type="match status" value="2"/>
</dbReference>
<evidence type="ECO:0000256" key="1">
    <source>
        <dbReference type="ARBA" id="ARBA00022679"/>
    </source>
</evidence>
<dbReference type="InterPro" id="IPR013751">
    <property type="entry name" value="ACP_syn_III_N"/>
</dbReference>
<organism evidence="5 6">
    <name type="scientific">Enhygromyxa salina</name>
    <dbReference type="NCBI Taxonomy" id="215803"/>
    <lineage>
        <taxon>Bacteria</taxon>
        <taxon>Pseudomonadati</taxon>
        <taxon>Myxococcota</taxon>
        <taxon>Polyangia</taxon>
        <taxon>Nannocystales</taxon>
        <taxon>Nannocystaceae</taxon>
        <taxon>Enhygromyxa</taxon>
    </lineage>
</organism>
<dbReference type="SUPFAM" id="SSF53901">
    <property type="entry name" value="Thiolase-like"/>
    <property type="match status" value="2"/>
</dbReference>